<comment type="subcellular location">
    <subcellularLocation>
        <location evidence="11">Cell inner membrane</location>
        <topology evidence="11">Multi-pass membrane protein</topology>
    </subcellularLocation>
    <subcellularLocation>
        <location evidence="2">Membrane</location>
        <topology evidence="2">Multi-pass membrane protein</topology>
    </subcellularLocation>
</comment>
<feature type="transmembrane region" description="Helical" evidence="11">
    <location>
        <begin position="276"/>
        <end position="295"/>
    </location>
</feature>
<evidence type="ECO:0000256" key="10">
    <source>
        <dbReference type="ARBA" id="ARBA00023136"/>
    </source>
</evidence>
<keyword evidence="8 11" id="KW-0812">Transmembrane</keyword>
<dbReference type="InterPro" id="IPR000537">
    <property type="entry name" value="UbiA_prenyltransferase"/>
</dbReference>
<evidence type="ECO:0000256" key="6">
    <source>
        <dbReference type="ARBA" id="ARBA00022679"/>
    </source>
</evidence>
<evidence type="ECO:0000256" key="9">
    <source>
        <dbReference type="ARBA" id="ARBA00022989"/>
    </source>
</evidence>
<keyword evidence="6 11" id="KW-0808">Transferase</keyword>
<accession>F5S7A9</accession>
<dbReference type="PANTHER" id="PTHR11048:SF28">
    <property type="entry name" value="4-HYDROXYBENZOATE POLYPRENYLTRANSFERASE, MITOCHONDRIAL"/>
    <property type="match status" value="1"/>
</dbReference>
<keyword evidence="9 11" id="KW-1133">Transmembrane helix</keyword>
<protein>
    <recommendedName>
        <fullName evidence="11 12">4-hydroxybenzoate octaprenyltransferase</fullName>
        <ecNumber evidence="11 12">2.5.1.39</ecNumber>
    </recommendedName>
    <alternativeName>
        <fullName evidence="11">4-HB polyprenyltransferase</fullName>
    </alternativeName>
</protein>
<dbReference type="NCBIfam" id="TIGR01474">
    <property type="entry name" value="ubiA_proteo"/>
    <property type="match status" value="1"/>
</dbReference>
<dbReference type="FunFam" id="1.10.357.140:FF:000008">
    <property type="entry name" value="4-hydroxybenzoate octaprenyltransferase"/>
    <property type="match status" value="1"/>
</dbReference>
<evidence type="ECO:0000256" key="2">
    <source>
        <dbReference type="ARBA" id="ARBA00004141"/>
    </source>
</evidence>
<comment type="caution">
    <text evidence="13">The sequence shown here is derived from an EMBL/GenBank/DDBJ whole genome shotgun (WGS) entry which is preliminary data.</text>
</comment>
<name>F5S7A9_KINKI</name>
<comment type="function">
    <text evidence="11">Catalyzes the prenylation of para-hydroxybenzoate (PHB) with an all-trans polyprenyl group. Mediates the second step in the final reaction sequence of ubiquinone-8 (UQ-8) biosynthesis, which is the condensation of the polyisoprenoid side chain with PHB, generating the first membrane-bound Q intermediate 3-octaprenyl-4-hydroxybenzoate.</text>
</comment>
<keyword evidence="11" id="KW-0460">Magnesium</keyword>
<dbReference type="Gene3D" id="1.10.357.140">
    <property type="entry name" value="UbiA prenyltransferase"/>
    <property type="match status" value="1"/>
</dbReference>
<dbReference type="InterPro" id="IPR006370">
    <property type="entry name" value="HB_polyprenyltransferase-like"/>
</dbReference>
<dbReference type="Gene3D" id="1.20.120.1780">
    <property type="entry name" value="UbiA prenyltransferase"/>
    <property type="match status" value="1"/>
</dbReference>
<gene>
    <name evidence="11 13" type="primary">ubiA</name>
    <name evidence="13" type="ORF">HMPREF0476_1092</name>
</gene>
<feature type="transmembrane region" description="Helical" evidence="11">
    <location>
        <begin position="147"/>
        <end position="180"/>
    </location>
</feature>
<keyword evidence="4 11" id="KW-1003">Cell membrane</keyword>
<evidence type="ECO:0000256" key="7">
    <source>
        <dbReference type="ARBA" id="ARBA00022688"/>
    </source>
</evidence>
<evidence type="ECO:0000256" key="11">
    <source>
        <dbReference type="HAMAP-Rule" id="MF_01635"/>
    </source>
</evidence>
<dbReference type="HAMAP" id="MF_01635">
    <property type="entry name" value="UbiA"/>
    <property type="match status" value="1"/>
</dbReference>
<dbReference type="AlphaFoldDB" id="F5S7A9"/>
<evidence type="ECO:0000256" key="4">
    <source>
        <dbReference type="ARBA" id="ARBA00022475"/>
    </source>
</evidence>
<dbReference type="GO" id="GO:0005886">
    <property type="term" value="C:plasma membrane"/>
    <property type="evidence" value="ECO:0007669"/>
    <property type="project" value="UniProtKB-SubCell"/>
</dbReference>
<dbReference type="PANTHER" id="PTHR11048">
    <property type="entry name" value="PRENYLTRANSFERASES"/>
    <property type="match status" value="1"/>
</dbReference>
<comment type="cofactor">
    <cofactor evidence="1 11">
        <name>Mg(2+)</name>
        <dbReference type="ChEBI" id="CHEBI:18420"/>
    </cofactor>
</comment>
<comment type="catalytic activity">
    <reaction evidence="11">
        <text>all-trans-octaprenyl diphosphate + 4-hydroxybenzoate = 4-hydroxy-3-(all-trans-octaprenyl)benzoate + diphosphate</text>
        <dbReference type="Rhea" id="RHEA:27782"/>
        <dbReference type="ChEBI" id="CHEBI:1617"/>
        <dbReference type="ChEBI" id="CHEBI:17879"/>
        <dbReference type="ChEBI" id="CHEBI:33019"/>
        <dbReference type="ChEBI" id="CHEBI:57711"/>
        <dbReference type="EC" id="2.5.1.39"/>
    </reaction>
</comment>
<sequence length="338" mass="38827">MDNRHSCEVCDVGKACIVNEIKGAGCFVLLINYIIRKISKTRITNMSFKRVCGLLARAGVYWRLMRADKPIGTLLLLYPTLWAVWIASNGQPEWQTVLAFTAGTFLMRSAGCIANDWADQDFDKHIERTQNRPFVQGEVNARQARRVIVILCILAACCLIPFSWKTWLLALPALALAFTYPFTKRFFPIPQLYLGIAFSFGIPMAFMAIQDYIPTVAWWLFAANLFWTVAYDTAYAMADKPDDLKIGIKTSAITFGDYDAEMVLICHFIFDLLMLQVGKTLGVTWVYWVIWVVVLHHQWRQYTRLYHRERDECFQVFLSNNQVGALWLAGLAAHFAYW</sequence>
<dbReference type="UniPathway" id="UPA00232"/>
<dbReference type="HOGENOM" id="CLU_034879_0_2_4"/>
<dbReference type="CDD" id="cd13959">
    <property type="entry name" value="PT_UbiA_COQ2"/>
    <property type="match status" value="1"/>
</dbReference>
<dbReference type="EMBL" id="AFHS01000036">
    <property type="protein sequence ID" value="EGK09428.1"/>
    <property type="molecule type" value="Genomic_DNA"/>
</dbReference>
<dbReference type="EC" id="2.5.1.39" evidence="11 12"/>
<dbReference type="InterPro" id="IPR044878">
    <property type="entry name" value="UbiA_sf"/>
</dbReference>
<evidence type="ECO:0000256" key="8">
    <source>
        <dbReference type="ARBA" id="ARBA00022692"/>
    </source>
</evidence>
<comment type="similarity">
    <text evidence="3 11">Belongs to the UbiA prenyltransferase family.</text>
</comment>
<dbReference type="GO" id="GO:0008412">
    <property type="term" value="F:4-hydroxybenzoate polyprenyltransferase activity"/>
    <property type="evidence" value="ECO:0007669"/>
    <property type="project" value="UniProtKB-UniRule"/>
</dbReference>
<proteinExistence type="inferred from homology"/>
<feature type="transmembrane region" description="Helical" evidence="11">
    <location>
        <begin position="316"/>
        <end position="337"/>
    </location>
</feature>
<dbReference type="FunFam" id="1.20.120.1780:FF:000001">
    <property type="entry name" value="4-hydroxybenzoate octaprenyltransferase"/>
    <property type="match status" value="1"/>
</dbReference>
<comment type="pathway">
    <text evidence="11">Cofactor biosynthesis; ubiquinone biosynthesis.</text>
</comment>
<evidence type="ECO:0000256" key="5">
    <source>
        <dbReference type="ARBA" id="ARBA00022519"/>
    </source>
</evidence>
<organism evidence="13 14">
    <name type="scientific">Kingella kingae ATCC 23330</name>
    <dbReference type="NCBI Taxonomy" id="887327"/>
    <lineage>
        <taxon>Bacteria</taxon>
        <taxon>Pseudomonadati</taxon>
        <taxon>Pseudomonadota</taxon>
        <taxon>Betaproteobacteria</taxon>
        <taxon>Neisseriales</taxon>
        <taxon>Neisseriaceae</taxon>
        <taxon>Kingella</taxon>
    </lineage>
</organism>
<dbReference type="eggNOG" id="COG0382">
    <property type="taxonomic scope" value="Bacteria"/>
</dbReference>
<feature type="transmembrane region" description="Helical" evidence="11">
    <location>
        <begin position="192"/>
        <end position="210"/>
    </location>
</feature>
<evidence type="ECO:0000313" key="14">
    <source>
        <dbReference type="Proteomes" id="UP000004207"/>
    </source>
</evidence>
<evidence type="ECO:0000256" key="3">
    <source>
        <dbReference type="ARBA" id="ARBA00005985"/>
    </source>
</evidence>
<dbReference type="InterPro" id="IPR039653">
    <property type="entry name" value="Prenyltransferase"/>
</dbReference>
<feature type="transmembrane region" description="Helical" evidence="11">
    <location>
        <begin position="216"/>
        <end position="238"/>
    </location>
</feature>
<keyword evidence="7 11" id="KW-0831">Ubiquinone biosynthesis</keyword>
<keyword evidence="10 11" id="KW-0472">Membrane</keyword>
<dbReference type="STRING" id="504.KKKWG1_1480"/>
<dbReference type="Pfam" id="PF01040">
    <property type="entry name" value="UbiA"/>
    <property type="match status" value="1"/>
</dbReference>
<dbReference type="GO" id="GO:0006744">
    <property type="term" value="P:ubiquinone biosynthetic process"/>
    <property type="evidence" value="ECO:0007669"/>
    <property type="project" value="UniProtKB-UniRule"/>
</dbReference>
<evidence type="ECO:0000256" key="12">
    <source>
        <dbReference type="NCBIfam" id="TIGR01474"/>
    </source>
</evidence>
<dbReference type="Proteomes" id="UP000004207">
    <property type="component" value="Unassembled WGS sequence"/>
</dbReference>
<reference evidence="13 14" key="1">
    <citation type="submission" date="2011-04" db="EMBL/GenBank/DDBJ databases">
        <authorList>
            <person name="Muzny D."/>
            <person name="Qin X."/>
            <person name="Deng J."/>
            <person name="Jiang H."/>
            <person name="Liu Y."/>
            <person name="Qu J."/>
            <person name="Song X.-Z."/>
            <person name="Zhang L."/>
            <person name="Thornton R."/>
            <person name="Coyle M."/>
            <person name="Francisco L."/>
            <person name="Jackson L."/>
            <person name="Javaid M."/>
            <person name="Korchina V."/>
            <person name="Kovar C."/>
            <person name="Mata R."/>
            <person name="Mathew T."/>
            <person name="Ngo R."/>
            <person name="Nguyen L."/>
            <person name="Nguyen N."/>
            <person name="Okwuonu G."/>
            <person name="Ongeri F."/>
            <person name="Pham C."/>
            <person name="Simmons D."/>
            <person name="Wilczek-Boney K."/>
            <person name="Hale W."/>
            <person name="Jakkamsetti A."/>
            <person name="Pham P."/>
            <person name="Ruth R."/>
            <person name="San Lucas F."/>
            <person name="Warren J."/>
            <person name="Zhang J."/>
            <person name="Zhao Z."/>
            <person name="Zhou C."/>
            <person name="Zhu D."/>
            <person name="Lee S."/>
            <person name="Bess C."/>
            <person name="Blankenburg K."/>
            <person name="Forbes L."/>
            <person name="Fu Q."/>
            <person name="Gubbala S."/>
            <person name="Hirani K."/>
            <person name="Jayaseelan J.C."/>
            <person name="Lara F."/>
            <person name="Munidasa M."/>
            <person name="Palculict T."/>
            <person name="Patil S."/>
            <person name="Pu L.-L."/>
            <person name="Saada N."/>
            <person name="Tang L."/>
            <person name="Weissenberger G."/>
            <person name="Zhu Y."/>
            <person name="Hemphill L."/>
            <person name="Shang Y."/>
            <person name="Youmans B."/>
            <person name="Ayvaz T."/>
            <person name="Ross M."/>
            <person name="Santibanez J."/>
            <person name="Aqrawi P."/>
            <person name="Gross S."/>
            <person name="Joshi V."/>
            <person name="Fowler G."/>
            <person name="Nazareth L."/>
            <person name="Reid J."/>
            <person name="Worley K."/>
            <person name="Petrosino J."/>
            <person name="Highlander S."/>
            <person name="Gibbs R."/>
        </authorList>
    </citation>
    <scope>NUCLEOTIDE SEQUENCE [LARGE SCALE GENOMIC DNA]</scope>
    <source>
        <strain evidence="13 14">ATCC 23330</strain>
    </source>
</reference>
<keyword evidence="14" id="KW-1185">Reference proteome</keyword>
<evidence type="ECO:0000313" key="13">
    <source>
        <dbReference type="EMBL" id="EGK09428.1"/>
    </source>
</evidence>
<keyword evidence="5 11" id="KW-0997">Cell inner membrane</keyword>
<evidence type="ECO:0000256" key="1">
    <source>
        <dbReference type="ARBA" id="ARBA00001946"/>
    </source>
</evidence>